<evidence type="ECO:0008006" key="3">
    <source>
        <dbReference type="Google" id="ProtNLM"/>
    </source>
</evidence>
<dbReference type="EMBL" id="PEBK01000011">
    <property type="protein sequence ID" value="PJM74560.1"/>
    <property type="molecule type" value="Genomic_DNA"/>
</dbReference>
<dbReference type="OrthoDB" id="9800801at2"/>
<reference evidence="1 2" key="1">
    <citation type="submission" date="2017-10" db="EMBL/GenBank/DDBJ databases">
        <title>Draft genome sequences of strains TRE 1, TRE 9, TRE H and TRI 7, isolated from tamarins, belonging to four potential novel Bifidobacterium species.</title>
        <authorList>
            <person name="Mattarelli P."/>
            <person name="Modesto M."/>
            <person name="Puglisi E."/>
            <person name="Morelli L."/>
            <person name="Spezio C."/>
            <person name="Bonetti A."/>
            <person name="Sandri C."/>
        </authorList>
    </citation>
    <scope>NUCLEOTIDE SEQUENCE [LARGE SCALE GENOMIC DNA]</scope>
    <source>
        <strain evidence="2">TRI7</strain>
    </source>
</reference>
<dbReference type="Pfam" id="PF14386">
    <property type="entry name" value="DUF4417"/>
    <property type="match status" value="1"/>
</dbReference>
<keyword evidence="2" id="KW-1185">Reference proteome</keyword>
<protein>
    <recommendedName>
        <fullName evidence="3">DUF4417 domain-containing protein</fullName>
    </recommendedName>
</protein>
<dbReference type="Proteomes" id="UP000231451">
    <property type="component" value="Unassembled WGS sequence"/>
</dbReference>
<dbReference type="AlphaFoldDB" id="A0A2M9HCL5"/>
<dbReference type="InterPro" id="IPR025530">
    <property type="entry name" value="DUF4417"/>
</dbReference>
<evidence type="ECO:0000313" key="1">
    <source>
        <dbReference type="EMBL" id="PJM74560.1"/>
    </source>
</evidence>
<organism evidence="1 2">
    <name type="scientific">Bifidobacterium simiarum</name>
    <dbReference type="NCBI Taxonomy" id="2045441"/>
    <lineage>
        <taxon>Bacteria</taxon>
        <taxon>Bacillati</taxon>
        <taxon>Actinomycetota</taxon>
        <taxon>Actinomycetes</taxon>
        <taxon>Bifidobacteriales</taxon>
        <taxon>Bifidobacteriaceae</taxon>
        <taxon>Bifidobacterium</taxon>
    </lineage>
</organism>
<evidence type="ECO:0000313" key="2">
    <source>
        <dbReference type="Proteomes" id="UP000231451"/>
    </source>
</evidence>
<gene>
    <name evidence="1" type="ORF">CSQ87_09775</name>
</gene>
<comment type="caution">
    <text evidence="1">The sequence shown here is derived from an EMBL/GenBank/DDBJ whole genome shotgun (WGS) entry which is preliminary data.</text>
</comment>
<accession>A0A2M9HCL5</accession>
<sequence>MSHDDAHSQITIMALSTQKATALSGNHTEQPYISQVVIIMTMRDNIADDGFAPWLLQGATLDHGYPCITPLPETVPMPKDLVPFDKRNSVKNKHAFIHFYENDRRFRSLAANPDRYIPKLKEFDGVISPDFSLYWDAPLPVLQANTYRNRLLGHYMQRQGLPVTPNIRWGDERTFEFCFLGIAKCSMVAISTVGCLSSRKGMSYLSAGLEAMMDILEPSRVIVNGPMPAIIFGKYWNLAEFRTYASWTHRMKGRSYGNR</sequence>
<proteinExistence type="predicted"/>
<name>A0A2M9HCL5_9BIFI</name>